<name>A0A5J6FH49_9ACTN</name>
<dbReference type="Gene3D" id="2.130.10.130">
    <property type="entry name" value="Integrin alpha, N-terminal"/>
    <property type="match status" value="2"/>
</dbReference>
<sequence length="471" mass="46381">MQIRRFRTASAAFVALAAAAPLTFSGTAAAAGSSAVPGQHVDFDGDGYEDLFVPVPEGTVSGIAKAGYIAVYPGDAKGISPARHRIISQNSAGVPGAATANGRFGAASAADIDGDGYTDLLASAGDGTSVILFGGARGPATRAVEFHGPGNAVGDFDGDGRTDVAGIDRAPWGGEVVLSEDIGADGTAGSTRTAVPADVDSVLESVQAADMNNDGKDDLLVRSGCSDEPDCDGTSLYLSTGTGFTETQILAAPGTYLTHSTVTVGSVNGDAYPDLVFTRQPTGMDSDVDFPSKGGAVAVAYGGPKGQNTALKPSWITQSTAGVPGADEIGDRMGASAAVGDLDGDGYGEVVVGLPGEDVGGAKDAGGVLVFKGRASGVTGTGTRVIGQSTADVPGVDENGDAFGGEVHVVSAAEGVPATLAVAAPDENAGQGGVWLFKGGSAGPVARGSVSFGEASLGVAPSAVHFGRLLG</sequence>
<gene>
    <name evidence="5" type="ORF">CP967_29955</name>
</gene>
<evidence type="ECO:0000313" key="5">
    <source>
        <dbReference type="EMBL" id="QEU75642.1"/>
    </source>
</evidence>
<dbReference type="Proteomes" id="UP000326178">
    <property type="component" value="Chromosome"/>
</dbReference>
<keyword evidence="2" id="KW-0677">Repeat</keyword>
<evidence type="ECO:0000256" key="3">
    <source>
        <dbReference type="ARBA" id="ARBA00023180"/>
    </source>
</evidence>
<organism evidence="5 6">
    <name type="scientific">Streptomyces nitrosporeus</name>
    <dbReference type="NCBI Taxonomy" id="28894"/>
    <lineage>
        <taxon>Bacteria</taxon>
        <taxon>Bacillati</taxon>
        <taxon>Actinomycetota</taxon>
        <taxon>Actinomycetes</taxon>
        <taxon>Kitasatosporales</taxon>
        <taxon>Streptomycetaceae</taxon>
        <taxon>Streptomyces</taxon>
    </lineage>
</organism>
<dbReference type="SMART" id="SM00191">
    <property type="entry name" value="Int_alpha"/>
    <property type="match status" value="5"/>
</dbReference>
<dbReference type="OrthoDB" id="344301at2"/>
<dbReference type="PANTHER" id="PTHR13412">
    <property type="entry name" value="T-CELL IMMUNOMODULATORY PROTEIN HOMOLOG"/>
    <property type="match status" value="1"/>
</dbReference>
<dbReference type="InterPro" id="IPR013517">
    <property type="entry name" value="FG-GAP"/>
</dbReference>
<evidence type="ECO:0000256" key="2">
    <source>
        <dbReference type="ARBA" id="ARBA00022737"/>
    </source>
</evidence>
<dbReference type="Pfam" id="PF01839">
    <property type="entry name" value="FG-GAP"/>
    <property type="match status" value="2"/>
</dbReference>
<keyword evidence="1 4" id="KW-0732">Signal</keyword>
<evidence type="ECO:0000256" key="1">
    <source>
        <dbReference type="ARBA" id="ARBA00022729"/>
    </source>
</evidence>
<dbReference type="KEGG" id="snk:CP967_29955"/>
<dbReference type="SUPFAM" id="SSF69318">
    <property type="entry name" value="Integrin alpha N-terminal domain"/>
    <property type="match status" value="1"/>
</dbReference>
<evidence type="ECO:0000313" key="6">
    <source>
        <dbReference type="Proteomes" id="UP000326178"/>
    </source>
</evidence>
<accession>A0A5J6FH49</accession>
<keyword evidence="3" id="KW-0325">Glycoprotein</keyword>
<dbReference type="InterPro" id="IPR028994">
    <property type="entry name" value="Integrin_alpha_N"/>
</dbReference>
<dbReference type="InterPro" id="IPR024881">
    <property type="entry name" value="Tip"/>
</dbReference>
<dbReference type="PROSITE" id="PS51470">
    <property type="entry name" value="FG_GAP"/>
    <property type="match status" value="1"/>
</dbReference>
<keyword evidence="6" id="KW-1185">Reference proteome</keyword>
<feature type="chain" id="PRO_5023910664" evidence="4">
    <location>
        <begin position="31"/>
        <end position="471"/>
    </location>
</feature>
<proteinExistence type="predicted"/>
<protein>
    <submittedName>
        <fullName evidence="5">VCBS repeat-containing protein</fullName>
    </submittedName>
</protein>
<dbReference type="PANTHER" id="PTHR13412:SF0">
    <property type="entry name" value="T-CELL IMMUNOMODULATORY PROTEIN"/>
    <property type="match status" value="1"/>
</dbReference>
<evidence type="ECO:0000256" key="4">
    <source>
        <dbReference type="SAM" id="SignalP"/>
    </source>
</evidence>
<reference evidence="5 6" key="1">
    <citation type="submission" date="2017-09" db="EMBL/GenBank/DDBJ databases">
        <authorList>
            <person name="Lee N."/>
            <person name="Cho B.-K."/>
        </authorList>
    </citation>
    <scope>NUCLEOTIDE SEQUENCE [LARGE SCALE GENOMIC DNA]</scope>
    <source>
        <strain evidence="5 6">ATCC 12769</strain>
    </source>
</reference>
<dbReference type="Pfam" id="PF13517">
    <property type="entry name" value="FG-GAP_3"/>
    <property type="match status" value="1"/>
</dbReference>
<dbReference type="EMBL" id="CP023702">
    <property type="protein sequence ID" value="QEU75642.1"/>
    <property type="molecule type" value="Genomic_DNA"/>
</dbReference>
<dbReference type="InterPro" id="IPR013519">
    <property type="entry name" value="Int_alpha_beta-p"/>
</dbReference>
<dbReference type="AlphaFoldDB" id="A0A5J6FH49"/>
<feature type="signal peptide" evidence="4">
    <location>
        <begin position="1"/>
        <end position="30"/>
    </location>
</feature>
<dbReference type="RefSeq" id="WP_150490952.1">
    <property type="nucleotide sequence ID" value="NZ_BMUV01000003.1"/>
</dbReference>